<sequence>MSDAVKQEFFRWVRSLNPESLDNTQIKLLNLLILHFDIIKPLGTAAGKRAKKICQLIQENHINLSESIPDLVENKSILQERADRIIELVIGPFRGFANKEKFNLDNKYAFIYGPNGSGKSSFCEGLEYALLGDIEEANSKRLKLQDYICNTEKKRADPPEAYTIRNNEKKRIPQDQALYRFSFIEKNRIDRFARLAAASPGKQKDRIATLFGLDSFSDFVDDFTDNFQNYIPIDPIKRKAFEDEQRDHIIDANRQVQIENDLKELESKIKTLAEELNQPEVTSLEDAESFLIGPDGISGKINQLLEDKAEQIPNDIDITLLDRLLPSVSKAQNLLVELKNDIAALHSNSSKINFKDLYSALTAISTSSDGTLSLCPACKTPLSQVEVNPFTNARYELTKLEDLAKLQARIPSNSRSLSGMVKEIRNLLQTIKNDAKNAYLQEQPFPVLTEFEYTDIEAIPLWSQKLQQELESFSQAQQLVKTTKAAIQKYNSELEKKRTKRLAIDNEITKYQKFNNRRADLTSGRKHLFDERAKVDAKITLFKECNSEKFAQVEAEKKAIEVNKQFLESYKTIISNLKEYRNQLPHELSSGLAERVKEYYNIINAHDPEFEKLKSLYLPKNAGEKINLTFVGENTTKDALHVLSEGHIKVLGLSVLLAKNVYEKSGFIVFDDIVNAIDDDHRSGIADLLISHPDFSNRQQIITCHGEQFINKLEHKLGASRVSKEVNRYQFYPVDSITERGVMPSIGDAKHYLVQAREQFDRNSLKDAATKCRQAVESLSETLWKKLGREKNINLSVKMRAPGAKPDLYSIVGSLTKELKCIDQESVSFKAFLELKEKYPWSILNKGVHEQSDLPEFERTDIQSVMQLIETLEKEILSMKFETVVSMKQ</sequence>
<dbReference type="GO" id="GO:0006302">
    <property type="term" value="P:double-strand break repair"/>
    <property type="evidence" value="ECO:0007669"/>
    <property type="project" value="InterPro"/>
</dbReference>
<dbReference type="EMBL" id="CP159373">
    <property type="protein sequence ID" value="XCN71497.1"/>
    <property type="molecule type" value="Genomic_DNA"/>
</dbReference>
<organism evidence="3">
    <name type="scientific">Candidatus Electrothrix aestuarii</name>
    <dbReference type="NCBI Taxonomy" id="3062594"/>
    <lineage>
        <taxon>Bacteria</taxon>
        <taxon>Pseudomonadati</taxon>
        <taxon>Thermodesulfobacteriota</taxon>
        <taxon>Desulfobulbia</taxon>
        <taxon>Desulfobulbales</taxon>
        <taxon>Desulfobulbaceae</taxon>
        <taxon>Candidatus Electrothrix</taxon>
    </lineage>
</organism>
<dbReference type="KEGG" id="eaj:Q3M24_14375"/>
<dbReference type="PANTHER" id="PTHR32182">
    <property type="entry name" value="DNA REPLICATION AND REPAIR PROTEIN RECF"/>
    <property type="match status" value="1"/>
</dbReference>
<dbReference type="Gene3D" id="3.40.50.300">
    <property type="entry name" value="P-loop containing nucleotide triphosphate hydrolases"/>
    <property type="match status" value="2"/>
</dbReference>
<evidence type="ECO:0000313" key="3">
    <source>
        <dbReference type="EMBL" id="XCN71497.1"/>
    </source>
</evidence>
<dbReference type="PANTHER" id="PTHR32182:SF0">
    <property type="entry name" value="DNA REPLICATION AND REPAIR PROTEIN RECF"/>
    <property type="match status" value="1"/>
</dbReference>
<dbReference type="GO" id="GO:0000731">
    <property type="term" value="P:DNA synthesis involved in DNA repair"/>
    <property type="evidence" value="ECO:0007669"/>
    <property type="project" value="TreeGrafter"/>
</dbReference>
<gene>
    <name evidence="3" type="ORF">Q3M24_14375</name>
</gene>
<dbReference type="Pfam" id="PF13476">
    <property type="entry name" value="AAA_23"/>
    <property type="match status" value="1"/>
</dbReference>
<proteinExistence type="predicted"/>
<accession>A0AAU8LR49</accession>
<dbReference type="SUPFAM" id="SSF52540">
    <property type="entry name" value="P-loop containing nucleoside triphosphate hydrolases"/>
    <property type="match status" value="1"/>
</dbReference>
<reference evidence="3" key="2">
    <citation type="submission" date="2024-06" db="EMBL/GenBank/DDBJ databases">
        <authorList>
            <person name="Plum-Jensen L.E."/>
            <person name="Schramm A."/>
            <person name="Marshall I.P.G."/>
        </authorList>
    </citation>
    <scope>NUCLEOTIDE SEQUENCE</scope>
    <source>
        <strain evidence="3">Rat1</strain>
    </source>
</reference>
<name>A0AAU8LR49_9BACT</name>
<feature type="domain" description="Rad50/SbcC-type AAA" evidence="2">
    <location>
        <begin position="89"/>
        <end position="278"/>
    </location>
</feature>
<protein>
    <submittedName>
        <fullName evidence="3">AAA family ATPase</fullName>
    </submittedName>
</protein>
<evidence type="ECO:0000259" key="2">
    <source>
        <dbReference type="Pfam" id="PF13476"/>
    </source>
</evidence>
<feature type="coiled-coil region" evidence="1">
    <location>
        <begin position="480"/>
        <end position="507"/>
    </location>
</feature>
<dbReference type="GO" id="GO:0016887">
    <property type="term" value="F:ATP hydrolysis activity"/>
    <property type="evidence" value="ECO:0007669"/>
    <property type="project" value="InterPro"/>
</dbReference>
<keyword evidence="1" id="KW-0175">Coiled coil</keyword>
<dbReference type="InterPro" id="IPR027417">
    <property type="entry name" value="P-loop_NTPase"/>
</dbReference>
<evidence type="ECO:0000256" key="1">
    <source>
        <dbReference type="SAM" id="Coils"/>
    </source>
</evidence>
<dbReference type="InterPro" id="IPR038729">
    <property type="entry name" value="Rad50/SbcC_AAA"/>
</dbReference>
<feature type="coiled-coil region" evidence="1">
    <location>
        <begin position="255"/>
        <end position="282"/>
    </location>
</feature>
<dbReference type="AlphaFoldDB" id="A0AAU8LR49"/>
<reference evidence="3" key="1">
    <citation type="journal article" date="2024" name="Syst. Appl. Microbiol.">
        <title>First single-strain enrichments of Electrothrix cable bacteria, description of E. aestuarii sp. nov. and E. rattekaaiensis sp. nov., and proposal of a cable bacteria taxonomy following the rules of the SeqCode.</title>
        <authorList>
            <person name="Plum-Jensen L.E."/>
            <person name="Schramm A."/>
            <person name="Marshall I.P.G."/>
        </authorList>
    </citation>
    <scope>NUCLEOTIDE SEQUENCE</scope>
    <source>
        <strain evidence="3">Rat1</strain>
    </source>
</reference>